<keyword evidence="3 8" id="KW-0808">Transferase</keyword>
<evidence type="ECO:0000313" key="9">
    <source>
        <dbReference type="Proteomes" id="UP000470771"/>
    </source>
</evidence>
<dbReference type="RefSeq" id="WP_160633776.1">
    <property type="nucleotide sequence ID" value="NZ_WWNE01000011.1"/>
</dbReference>
<feature type="transmembrane region" description="Helical" evidence="7">
    <location>
        <begin position="148"/>
        <end position="166"/>
    </location>
</feature>
<dbReference type="GO" id="GO:0042158">
    <property type="term" value="P:lipoprotein biosynthetic process"/>
    <property type="evidence" value="ECO:0007669"/>
    <property type="project" value="InterPro"/>
</dbReference>
<evidence type="ECO:0000256" key="1">
    <source>
        <dbReference type="ARBA" id="ARBA00007150"/>
    </source>
</evidence>
<feature type="transmembrane region" description="Helical" evidence="7">
    <location>
        <begin position="359"/>
        <end position="376"/>
    </location>
</feature>
<name>A0A6N9NLT2_9FLAO</name>
<keyword evidence="6 7" id="KW-0472">Membrane</keyword>
<dbReference type="GO" id="GO:0008961">
    <property type="term" value="F:phosphatidylglycerol-prolipoprotein diacylglyceryl transferase activity"/>
    <property type="evidence" value="ECO:0007669"/>
    <property type="project" value="InterPro"/>
</dbReference>
<feature type="transmembrane region" description="Helical" evidence="7">
    <location>
        <begin position="319"/>
        <end position="338"/>
    </location>
</feature>
<gene>
    <name evidence="8" type="ORF">GQN54_11895</name>
</gene>
<organism evidence="8 9">
    <name type="scientific">Acidiluteibacter ferrifornacis</name>
    <dbReference type="NCBI Taxonomy" id="2692424"/>
    <lineage>
        <taxon>Bacteria</taxon>
        <taxon>Pseudomonadati</taxon>
        <taxon>Bacteroidota</taxon>
        <taxon>Flavobacteriia</taxon>
        <taxon>Flavobacteriales</taxon>
        <taxon>Cryomorphaceae</taxon>
        <taxon>Acidiluteibacter</taxon>
    </lineage>
</organism>
<accession>A0A6N9NLT2</accession>
<evidence type="ECO:0000256" key="2">
    <source>
        <dbReference type="ARBA" id="ARBA00022475"/>
    </source>
</evidence>
<keyword evidence="9" id="KW-1185">Reference proteome</keyword>
<dbReference type="GO" id="GO:0005886">
    <property type="term" value="C:plasma membrane"/>
    <property type="evidence" value="ECO:0007669"/>
    <property type="project" value="InterPro"/>
</dbReference>
<evidence type="ECO:0000256" key="3">
    <source>
        <dbReference type="ARBA" id="ARBA00022679"/>
    </source>
</evidence>
<proteinExistence type="inferred from homology"/>
<evidence type="ECO:0000256" key="4">
    <source>
        <dbReference type="ARBA" id="ARBA00022692"/>
    </source>
</evidence>
<dbReference type="Pfam" id="PF01790">
    <property type="entry name" value="LGT"/>
    <property type="match status" value="1"/>
</dbReference>
<dbReference type="Proteomes" id="UP000470771">
    <property type="component" value="Unassembled WGS sequence"/>
</dbReference>
<evidence type="ECO:0000256" key="5">
    <source>
        <dbReference type="ARBA" id="ARBA00022989"/>
    </source>
</evidence>
<feature type="transmembrane region" description="Helical" evidence="7">
    <location>
        <begin position="186"/>
        <end position="207"/>
    </location>
</feature>
<dbReference type="InterPro" id="IPR001640">
    <property type="entry name" value="Lgt"/>
</dbReference>
<evidence type="ECO:0000256" key="7">
    <source>
        <dbReference type="SAM" id="Phobius"/>
    </source>
</evidence>
<keyword evidence="4 7" id="KW-0812">Transmembrane</keyword>
<dbReference type="PANTHER" id="PTHR30589:SF0">
    <property type="entry name" value="PHOSPHATIDYLGLYCEROL--PROLIPOPROTEIN DIACYLGLYCERYL TRANSFERASE"/>
    <property type="match status" value="1"/>
</dbReference>
<protein>
    <submittedName>
        <fullName evidence="8">Diacylglyceryl transferase</fullName>
    </submittedName>
</protein>
<evidence type="ECO:0000256" key="6">
    <source>
        <dbReference type="ARBA" id="ARBA00023136"/>
    </source>
</evidence>
<dbReference type="EMBL" id="WWNE01000011">
    <property type="protein sequence ID" value="NBG66819.1"/>
    <property type="molecule type" value="Genomic_DNA"/>
</dbReference>
<evidence type="ECO:0000313" key="8">
    <source>
        <dbReference type="EMBL" id="NBG66819.1"/>
    </source>
</evidence>
<reference evidence="8 9" key="1">
    <citation type="submission" date="2019-12" db="EMBL/GenBank/DDBJ databases">
        <authorList>
            <person name="Zhao J."/>
        </authorList>
    </citation>
    <scope>NUCLEOTIDE SEQUENCE [LARGE SCALE GENOMIC DNA]</scope>
    <source>
        <strain evidence="8 9">S-15</strain>
    </source>
</reference>
<sequence length="386" mass="42544">MYPTISDALKDLFGINIPLPLPSFGFFVAISFLLAAYFFTLELKRKEKNGLLKPTWKTVTIGAPASFQDLLLNGLFGFALGFKLPILILEYSQFVANPPSYILSGKGYFIGGVIGAAIAVYLRKKDADKQKLATPKTEQQKMQPHEHVSNMTLIAAVAGILGAKLFHNLENLDELLADPIGALTSFSGLSIYGGLIIGGGSVLYYAVKNGMTWIHVADACAPGLMAAYGMGRVGCQVAGDGDWGMPNDAPQPEWMSFLPDWTWAYDYPNNVLGIDIKEDFAQMGLESITGKAWPTPFYETIMAFIIFGILWSLRKRIDIPGIIFSIYLSLNGIERFLIEQIRINPDYHFAGLSFTQAEMIAVILFLSGIAGMIYFTKNKNKYLPQT</sequence>
<comment type="caution">
    <text evidence="8">The sequence shown here is derived from an EMBL/GenBank/DDBJ whole genome shotgun (WGS) entry which is preliminary data.</text>
</comment>
<comment type="similarity">
    <text evidence="1">Belongs to the Lgt family.</text>
</comment>
<feature type="transmembrane region" description="Helical" evidence="7">
    <location>
        <begin position="101"/>
        <end position="122"/>
    </location>
</feature>
<dbReference type="PANTHER" id="PTHR30589">
    <property type="entry name" value="PROLIPOPROTEIN DIACYLGLYCERYL TRANSFERASE"/>
    <property type="match status" value="1"/>
</dbReference>
<feature type="transmembrane region" description="Helical" evidence="7">
    <location>
        <begin position="20"/>
        <end position="39"/>
    </location>
</feature>
<keyword evidence="2" id="KW-1003">Cell membrane</keyword>
<keyword evidence="5 7" id="KW-1133">Transmembrane helix</keyword>
<dbReference type="AlphaFoldDB" id="A0A6N9NLT2"/>
<feature type="transmembrane region" description="Helical" evidence="7">
    <location>
        <begin position="296"/>
        <end position="313"/>
    </location>
</feature>